<dbReference type="PROSITE" id="PS51318">
    <property type="entry name" value="TAT"/>
    <property type="match status" value="1"/>
</dbReference>
<dbReference type="InterPro" id="IPR004305">
    <property type="entry name" value="Thiaminase-2/PQQC"/>
</dbReference>
<evidence type="ECO:0000313" key="3">
    <source>
        <dbReference type="EMBL" id="EHY32541.1"/>
    </source>
</evidence>
<dbReference type="PANTHER" id="PTHR43198:SF2">
    <property type="entry name" value="SI:CH1073-67J19.1-RELATED"/>
    <property type="match status" value="1"/>
</dbReference>
<dbReference type="PATRIC" id="fig|762967.3.peg.57"/>
<accession>H3KBG8</accession>
<evidence type="ECO:0000256" key="1">
    <source>
        <dbReference type="SAM" id="SignalP"/>
    </source>
</evidence>
<dbReference type="EMBL" id="AFBQ01000003">
    <property type="protein sequence ID" value="EHY32541.1"/>
    <property type="molecule type" value="Genomic_DNA"/>
</dbReference>
<dbReference type="STRING" id="762967.HMPREF9440_00063"/>
<gene>
    <name evidence="3" type="ORF">HMPREF9440_00063</name>
</gene>
<dbReference type="SUPFAM" id="SSF48613">
    <property type="entry name" value="Heme oxygenase-like"/>
    <property type="match status" value="1"/>
</dbReference>
<dbReference type="Pfam" id="PF03070">
    <property type="entry name" value="TENA_THI-4"/>
    <property type="match status" value="1"/>
</dbReference>
<dbReference type="InterPro" id="IPR016084">
    <property type="entry name" value="Haem_Oase-like_multi-hlx"/>
</dbReference>
<keyword evidence="1" id="KW-0732">Signal</keyword>
<feature type="chain" id="PRO_5003588797" evidence="1">
    <location>
        <begin position="26"/>
        <end position="270"/>
    </location>
</feature>
<dbReference type="PANTHER" id="PTHR43198">
    <property type="entry name" value="BIFUNCTIONAL TH2 PROTEIN"/>
    <property type="match status" value="1"/>
</dbReference>
<name>H3KBG8_9BURK</name>
<comment type="caution">
    <text evidence="3">The sequence shown here is derived from an EMBL/GenBank/DDBJ whole genome shotgun (WGS) entry which is preliminary data.</text>
</comment>
<dbReference type="Gene3D" id="1.20.910.10">
    <property type="entry name" value="Heme oxygenase-like"/>
    <property type="match status" value="1"/>
</dbReference>
<dbReference type="InterPro" id="IPR050967">
    <property type="entry name" value="Thiamine_Salvage_TenA"/>
</dbReference>
<sequence>MFSRRRLLCASALTLLPGLPIRGFAAPAADAEKAPWSETAIEAAEPVVEPLASHPFVEAVAEGDLSEEAFAWYLSQQLVRLEFAEGSIKILKRRFMAERHKALCDAWLEENENAVSWTKDLLQLTAAEIQPQKKPAPGTFPRLRFESAFDDIKAAPAVKRQMRFERDAVNRDHIAVAVASVASGCWVTHVLSEHVSRHHTLQGNTYDAWVEAMTSDEAGRRAATLLTLADELSTGEIQQVLSGMTAHFVRGCRGEADILSAAMQADVRAS</sequence>
<feature type="domain" description="Thiaminase-2/PQQC" evidence="2">
    <location>
        <begin position="151"/>
        <end position="263"/>
    </location>
</feature>
<reference evidence="3 4" key="1">
    <citation type="submission" date="2011-11" db="EMBL/GenBank/DDBJ databases">
        <authorList>
            <person name="Weinstock G."/>
            <person name="Sodergren E."/>
            <person name="Clifton S."/>
            <person name="Fulton L."/>
            <person name="Fulton B."/>
            <person name="Courtney L."/>
            <person name="Fronick C."/>
            <person name="Harrison M."/>
            <person name="Strong C."/>
            <person name="Farmer C."/>
            <person name="Delahaunty K."/>
            <person name="Markovic C."/>
            <person name="Hall O."/>
            <person name="Minx P."/>
            <person name="Tomlinson C."/>
            <person name="Mitreva M."/>
            <person name="Hou S."/>
            <person name="Chen J."/>
            <person name="Wollam A."/>
            <person name="Pepin K.H."/>
            <person name="Johnson M."/>
            <person name="Bhonagiri V."/>
            <person name="Zhang X."/>
            <person name="Suruliraj S."/>
            <person name="Warren W."/>
            <person name="Chinwalla A."/>
            <person name="Mardis E.R."/>
            <person name="Wilson R.K."/>
        </authorList>
    </citation>
    <scope>NUCLEOTIDE SEQUENCE [LARGE SCALE GENOMIC DNA]</scope>
    <source>
        <strain evidence="3 4">YIT 11816</strain>
    </source>
</reference>
<organism evidence="3 4">
    <name type="scientific">Sutterella parvirubra YIT 11816</name>
    <dbReference type="NCBI Taxonomy" id="762967"/>
    <lineage>
        <taxon>Bacteria</taxon>
        <taxon>Pseudomonadati</taxon>
        <taxon>Pseudomonadota</taxon>
        <taxon>Betaproteobacteria</taxon>
        <taxon>Burkholderiales</taxon>
        <taxon>Sutterellaceae</taxon>
        <taxon>Sutterella</taxon>
    </lineage>
</organism>
<evidence type="ECO:0000259" key="2">
    <source>
        <dbReference type="Pfam" id="PF03070"/>
    </source>
</evidence>
<dbReference type="RefSeq" id="WP_008540370.1">
    <property type="nucleotide sequence ID" value="NZ_JH604837.1"/>
</dbReference>
<evidence type="ECO:0000313" key="4">
    <source>
        <dbReference type="Proteomes" id="UP000004956"/>
    </source>
</evidence>
<feature type="signal peptide" evidence="1">
    <location>
        <begin position="1"/>
        <end position="25"/>
    </location>
</feature>
<dbReference type="HOGENOM" id="CLU_1030256_0_0_4"/>
<dbReference type="GO" id="GO:0005829">
    <property type="term" value="C:cytosol"/>
    <property type="evidence" value="ECO:0007669"/>
    <property type="project" value="TreeGrafter"/>
</dbReference>
<dbReference type="AlphaFoldDB" id="H3KBG8"/>
<protein>
    <submittedName>
        <fullName evidence="3">TENA/THI-4 family protein</fullName>
    </submittedName>
</protein>
<keyword evidence="4" id="KW-1185">Reference proteome</keyword>
<dbReference type="OrthoDB" id="34166at2"/>
<dbReference type="Proteomes" id="UP000004956">
    <property type="component" value="Unassembled WGS sequence"/>
</dbReference>
<proteinExistence type="predicted"/>
<dbReference type="InterPro" id="IPR006311">
    <property type="entry name" value="TAT_signal"/>
</dbReference>